<dbReference type="EMBL" id="JACHXV010000007">
    <property type="protein sequence ID" value="MBB3174307.1"/>
    <property type="molecule type" value="Genomic_DNA"/>
</dbReference>
<feature type="transmembrane region" description="Helical" evidence="2">
    <location>
        <begin position="165"/>
        <end position="184"/>
    </location>
</feature>
<sequence>MSAPELALADLADGVLLLSALALLVWPRLAVARPVLLVVVALVGLGGAATGPGVWPRVAALAVAALSAALVEALFRTGTPEAADPDRPASAWPRWTDRPSTGEPGLDPSLASTLRAAGFLVLLLLCVGAVQGIRADGLHPRGVLAIGLTVLLAGAAIAAQASRPGLVQMAGAALALAALGWVSLRLGLRPEGAWPLCALAGLPAGLLLACMLAMCALSAVLRDWLRDGVHPSVPPQGPPR</sequence>
<feature type="transmembrane region" description="Helical" evidence="2">
    <location>
        <begin position="142"/>
        <end position="159"/>
    </location>
</feature>
<evidence type="ECO:0000256" key="1">
    <source>
        <dbReference type="SAM" id="MobiDB-lite"/>
    </source>
</evidence>
<dbReference type="RefSeq" id="WP_183275211.1">
    <property type="nucleotide sequence ID" value="NZ_JACHXV010000007.1"/>
</dbReference>
<gene>
    <name evidence="3" type="ORF">FHR90_002148</name>
</gene>
<name>A0A839UWW2_9PROT</name>
<feature type="transmembrane region" description="Helical" evidence="2">
    <location>
        <begin position="196"/>
        <end position="221"/>
    </location>
</feature>
<protein>
    <submittedName>
        <fullName evidence="3">Uncharacterized protein</fullName>
    </submittedName>
</protein>
<keyword evidence="2" id="KW-0472">Membrane</keyword>
<evidence type="ECO:0000313" key="4">
    <source>
        <dbReference type="Proteomes" id="UP000557688"/>
    </source>
</evidence>
<comment type="caution">
    <text evidence="3">The sequence shown here is derived from an EMBL/GenBank/DDBJ whole genome shotgun (WGS) entry which is preliminary data.</text>
</comment>
<organism evidence="3 4">
    <name type="scientific">Endobacter medicaginis</name>
    <dbReference type="NCBI Taxonomy" id="1181271"/>
    <lineage>
        <taxon>Bacteria</taxon>
        <taxon>Pseudomonadati</taxon>
        <taxon>Pseudomonadota</taxon>
        <taxon>Alphaproteobacteria</taxon>
        <taxon>Acetobacterales</taxon>
        <taxon>Acetobacteraceae</taxon>
        <taxon>Endobacter</taxon>
    </lineage>
</organism>
<keyword evidence="2" id="KW-0812">Transmembrane</keyword>
<keyword evidence="2" id="KW-1133">Transmembrane helix</keyword>
<dbReference type="AlphaFoldDB" id="A0A839UWW2"/>
<evidence type="ECO:0000313" key="3">
    <source>
        <dbReference type="EMBL" id="MBB3174307.1"/>
    </source>
</evidence>
<evidence type="ECO:0000256" key="2">
    <source>
        <dbReference type="SAM" id="Phobius"/>
    </source>
</evidence>
<reference evidence="3 4" key="1">
    <citation type="submission" date="2020-08" db="EMBL/GenBank/DDBJ databases">
        <title>Genomic Encyclopedia of Type Strains, Phase III (KMG-III): the genomes of soil and plant-associated and newly described type strains.</title>
        <authorList>
            <person name="Whitman W."/>
        </authorList>
    </citation>
    <scope>NUCLEOTIDE SEQUENCE [LARGE SCALE GENOMIC DNA]</scope>
    <source>
        <strain evidence="3 4">CECT 8088</strain>
    </source>
</reference>
<keyword evidence="4" id="KW-1185">Reference proteome</keyword>
<dbReference type="Proteomes" id="UP000557688">
    <property type="component" value="Unassembled WGS sequence"/>
</dbReference>
<proteinExistence type="predicted"/>
<feature type="transmembrane region" description="Helical" evidence="2">
    <location>
        <begin position="32"/>
        <end position="51"/>
    </location>
</feature>
<feature type="transmembrane region" description="Helical" evidence="2">
    <location>
        <begin position="7"/>
        <end position="26"/>
    </location>
</feature>
<feature type="region of interest" description="Disordered" evidence="1">
    <location>
        <begin position="80"/>
        <end position="104"/>
    </location>
</feature>
<accession>A0A839UWW2</accession>
<feature type="transmembrane region" description="Helical" evidence="2">
    <location>
        <begin position="110"/>
        <end position="130"/>
    </location>
</feature>